<protein>
    <submittedName>
        <fullName evidence="4">50 kDa gamma-zein</fullName>
    </submittedName>
</protein>
<evidence type="ECO:0000313" key="3">
    <source>
        <dbReference type="Proteomes" id="UP000001819"/>
    </source>
</evidence>
<name>A0A6I8V4X6_DROPS</name>
<evidence type="ECO:0000256" key="2">
    <source>
        <dbReference type="SAM" id="SignalP"/>
    </source>
</evidence>
<evidence type="ECO:0000313" key="4">
    <source>
        <dbReference type="RefSeq" id="XP_002138130.2"/>
    </source>
</evidence>
<organism evidence="3 4">
    <name type="scientific">Drosophila pseudoobscura pseudoobscura</name>
    <name type="common">Fruit fly</name>
    <dbReference type="NCBI Taxonomy" id="46245"/>
    <lineage>
        <taxon>Eukaryota</taxon>
        <taxon>Metazoa</taxon>
        <taxon>Ecdysozoa</taxon>
        <taxon>Arthropoda</taxon>
        <taxon>Hexapoda</taxon>
        <taxon>Insecta</taxon>
        <taxon>Pterygota</taxon>
        <taxon>Neoptera</taxon>
        <taxon>Endopterygota</taxon>
        <taxon>Diptera</taxon>
        <taxon>Brachycera</taxon>
        <taxon>Muscomorpha</taxon>
        <taxon>Ephydroidea</taxon>
        <taxon>Drosophilidae</taxon>
        <taxon>Drosophila</taxon>
        <taxon>Sophophora</taxon>
    </lineage>
</organism>
<feature type="compositionally biased region" description="Basic residues" evidence="1">
    <location>
        <begin position="68"/>
        <end position="83"/>
    </location>
</feature>
<dbReference type="InParanoid" id="A0A6I8V4X6"/>
<proteinExistence type="predicted"/>
<keyword evidence="3" id="KW-1185">Reference proteome</keyword>
<keyword evidence="2" id="KW-0732">Signal</keyword>
<feature type="signal peptide" evidence="2">
    <location>
        <begin position="1"/>
        <end position="18"/>
    </location>
</feature>
<dbReference type="RefSeq" id="XP_002138130.2">
    <property type="nucleotide sequence ID" value="XM_002138094.3"/>
</dbReference>
<feature type="region of interest" description="Disordered" evidence="1">
    <location>
        <begin position="43"/>
        <end position="131"/>
    </location>
</feature>
<gene>
    <name evidence="4" type="primary">LOC6898042</name>
</gene>
<dbReference type="AlphaFoldDB" id="A0A6I8V4X6"/>
<dbReference type="Proteomes" id="UP000001819">
    <property type="component" value="Chromosome 3"/>
</dbReference>
<dbReference type="KEGG" id="dpo:6898042"/>
<accession>A0A6I8V4X6</accession>
<sequence length="131" mass="14948">MFKEIIILATLLAVVALAMHPDASMENQHHRQLAHHTRNGHLKTVKHHSHDQEHIQHGKLAVPAITSHVHKQHTQSASHKKPGQSKATKSVQGQKKHRHLHAPSNQRSKNRNQSHDGTHHQKRHSGSRRHF</sequence>
<dbReference type="FunCoup" id="A0A6I8V4X6">
    <property type="interactions" value="2"/>
</dbReference>
<feature type="chain" id="PRO_5026150985" evidence="2">
    <location>
        <begin position="19"/>
        <end position="131"/>
    </location>
</feature>
<feature type="compositionally biased region" description="Basic residues" evidence="1">
    <location>
        <begin position="120"/>
        <end position="131"/>
    </location>
</feature>
<reference evidence="3" key="1">
    <citation type="submission" date="2024-06" db="UniProtKB">
        <authorList>
            <consortium name="RefSeq"/>
        </authorList>
    </citation>
    <scope>NUCLEOTIDE SEQUENCE [LARGE SCALE GENOMIC DNA]</scope>
    <source>
        <strain evidence="3">MV2-25</strain>
    </source>
</reference>
<reference evidence="4" key="2">
    <citation type="submission" date="2025-08" db="UniProtKB">
        <authorList>
            <consortium name="RefSeq"/>
        </authorList>
    </citation>
    <scope>IDENTIFICATION</scope>
    <source>
        <strain evidence="4">MV-25-SWS-2005</strain>
        <tissue evidence="4">Whole body</tissue>
    </source>
</reference>
<evidence type="ECO:0000256" key="1">
    <source>
        <dbReference type="SAM" id="MobiDB-lite"/>
    </source>
</evidence>